<dbReference type="Gene3D" id="3.40.630.30">
    <property type="match status" value="1"/>
</dbReference>
<feature type="domain" description="N-acetyltransferase" evidence="1">
    <location>
        <begin position="1"/>
        <end position="156"/>
    </location>
</feature>
<dbReference type="InterPro" id="IPR052742">
    <property type="entry name" value="Mito_N-acetyltransferase"/>
</dbReference>
<evidence type="ECO:0000313" key="2">
    <source>
        <dbReference type="EMBL" id="RFU95118.1"/>
    </source>
</evidence>
<sequence length="165" mass="18289">MEVRAYRETDISGMRAIWNEVVEEGRAFPQTGCLSDEEATIFFASQSYCGVAEEQGIIKGLYILHPNNIGRVGHIANASYAVEKRYQGQGVGRALVQDSLSQLPRFGFHIMQFNAVVASNHGALHLYESLGFQRLGTIHGGFLMPDGSYEDIIPMVYYVESSASY</sequence>
<dbReference type="PANTHER" id="PTHR43138">
    <property type="entry name" value="ACETYLTRANSFERASE, GNAT FAMILY"/>
    <property type="match status" value="1"/>
</dbReference>
<dbReference type="Proteomes" id="UP000264002">
    <property type="component" value="Unassembled WGS sequence"/>
</dbReference>
<dbReference type="AlphaFoldDB" id="A0A372MI91"/>
<dbReference type="InterPro" id="IPR000182">
    <property type="entry name" value="GNAT_dom"/>
</dbReference>
<organism evidence="2 3">
    <name type="scientific">Sphaerochaeta halotolerans</name>
    <dbReference type="NCBI Taxonomy" id="2293840"/>
    <lineage>
        <taxon>Bacteria</taxon>
        <taxon>Pseudomonadati</taxon>
        <taxon>Spirochaetota</taxon>
        <taxon>Spirochaetia</taxon>
        <taxon>Spirochaetales</taxon>
        <taxon>Sphaerochaetaceae</taxon>
        <taxon>Sphaerochaeta</taxon>
    </lineage>
</organism>
<comment type="caution">
    <text evidence="2">The sequence shown here is derived from an EMBL/GenBank/DDBJ whole genome shotgun (WGS) entry which is preliminary data.</text>
</comment>
<proteinExistence type="predicted"/>
<dbReference type="GO" id="GO:0016747">
    <property type="term" value="F:acyltransferase activity, transferring groups other than amino-acyl groups"/>
    <property type="evidence" value="ECO:0007669"/>
    <property type="project" value="InterPro"/>
</dbReference>
<reference evidence="3" key="1">
    <citation type="submission" date="2018-08" db="EMBL/GenBank/DDBJ databases">
        <authorList>
            <person name="Grouzdev D.S."/>
            <person name="Krutkina M.S."/>
        </authorList>
    </citation>
    <scope>NUCLEOTIDE SEQUENCE [LARGE SCALE GENOMIC DNA]</scope>
    <source>
        <strain evidence="3">4-11</strain>
    </source>
</reference>
<dbReference type="PANTHER" id="PTHR43138:SF1">
    <property type="entry name" value="N-ACETYLTRANSFERASE ACA1"/>
    <property type="match status" value="1"/>
</dbReference>
<accession>A0A372MI91</accession>
<dbReference type="InterPro" id="IPR016181">
    <property type="entry name" value="Acyl_CoA_acyltransferase"/>
</dbReference>
<keyword evidence="3" id="KW-1185">Reference proteome</keyword>
<dbReference type="CDD" id="cd04301">
    <property type="entry name" value="NAT_SF"/>
    <property type="match status" value="1"/>
</dbReference>
<dbReference type="SUPFAM" id="SSF55729">
    <property type="entry name" value="Acyl-CoA N-acyltransferases (Nat)"/>
    <property type="match status" value="1"/>
</dbReference>
<dbReference type="PROSITE" id="PS51186">
    <property type="entry name" value="GNAT"/>
    <property type="match status" value="1"/>
</dbReference>
<dbReference type="OrthoDB" id="9802340at2"/>
<reference evidence="2 3" key="2">
    <citation type="submission" date="2018-09" db="EMBL/GenBank/DDBJ databases">
        <title>Genome of Sphaerochaeta halotolerans strain 4-11.</title>
        <authorList>
            <person name="Nazina T.N."/>
            <person name="Sokolova D.S."/>
        </authorList>
    </citation>
    <scope>NUCLEOTIDE SEQUENCE [LARGE SCALE GENOMIC DNA]</scope>
    <source>
        <strain evidence="2 3">4-11</strain>
    </source>
</reference>
<protein>
    <submittedName>
        <fullName evidence="2">GNAT family N-acetyltransferase</fullName>
    </submittedName>
</protein>
<name>A0A372MI91_9SPIR</name>
<evidence type="ECO:0000259" key="1">
    <source>
        <dbReference type="PROSITE" id="PS51186"/>
    </source>
</evidence>
<dbReference type="EMBL" id="QUWK01000005">
    <property type="protein sequence ID" value="RFU95118.1"/>
    <property type="molecule type" value="Genomic_DNA"/>
</dbReference>
<dbReference type="RefSeq" id="WP_117329927.1">
    <property type="nucleotide sequence ID" value="NZ_QUWK01000005.1"/>
</dbReference>
<evidence type="ECO:0000313" key="3">
    <source>
        <dbReference type="Proteomes" id="UP000264002"/>
    </source>
</evidence>
<dbReference type="Pfam" id="PF00583">
    <property type="entry name" value="Acetyltransf_1"/>
    <property type="match status" value="1"/>
</dbReference>
<keyword evidence="2" id="KW-0808">Transferase</keyword>
<gene>
    <name evidence="2" type="ORF">DYP60_05685</name>
</gene>